<feature type="transmembrane region" description="Helical" evidence="1">
    <location>
        <begin position="78"/>
        <end position="108"/>
    </location>
</feature>
<dbReference type="RefSeq" id="WP_253058835.1">
    <property type="nucleotide sequence ID" value="NZ_JAMXWM010000003.1"/>
</dbReference>
<dbReference type="NCBIfam" id="NF008528">
    <property type="entry name" value="PRK11463.1-2"/>
    <property type="match status" value="1"/>
</dbReference>
<proteinExistence type="predicted"/>
<comment type="caution">
    <text evidence="2">The sequence shown here is derived from an EMBL/GenBank/DDBJ whole genome shotgun (WGS) entry which is preliminary data.</text>
</comment>
<sequence>MLKKVLIILMLYALAEVCVLIYVGGLIGGFNLIMILFLSIIIGVWTVRRQGFAILQKISDDINMRRMPSEPLLDGAGLLFGGILLCVPGLISDVIGLLLLIPAFRILLIRRLKRWIRKQIDHGGITFLSFRRR</sequence>
<name>A0ABW5S0Z1_9BACL</name>
<dbReference type="Proteomes" id="UP001597399">
    <property type="component" value="Unassembled WGS sequence"/>
</dbReference>
<gene>
    <name evidence="2" type="ORF">ACFSUE_00690</name>
</gene>
<dbReference type="EMBL" id="JBHUMQ010000001">
    <property type="protein sequence ID" value="MFD2692165.1"/>
    <property type="molecule type" value="Genomic_DNA"/>
</dbReference>
<evidence type="ECO:0000256" key="1">
    <source>
        <dbReference type="SAM" id="Phobius"/>
    </source>
</evidence>
<reference evidence="3" key="1">
    <citation type="journal article" date="2019" name="Int. J. Syst. Evol. Microbiol.">
        <title>The Global Catalogue of Microorganisms (GCM) 10K type strain sequencing project: providing services to taxonomists for standard genome sequencing and annotation.</title>
        <authorList>
            <consortium name="The Broad Institute Genomics Platform"/>
            <consortium name="The Broad Institute Genome Sequencing Center for Infectious Disease"/>
            <person name="Wu L."/>
            <person name="Ma J."/>
        </authorList>
    </citation>
    <scope>NUCLEOTIDE SEQUENCE [LARGE SCALE GENOMIC DNA]</scope>
    <source>
        <strain evidence="3">TISTR 2466</strain>
    </source>
</reference>
<organism evidence="2 3">
    <name type="scientific">Sporolactobacillus shoreicorticis</name>
    <dbReference type="NCBI Taxonomy" id="1923877"/>
    <lineage>
        <taxon>Bacteria</taxon>
        <taxon>Bacillati</taxon>
        <taxon>Bacillota</taxon>
        <taxon>Bacilli</taxon>
        <taxon>Bacillales</taxon>
        <taxon>Sporolactobacillaceae</taxon>
        <taxon>Sporolactobacillus</taxon>
    </lineage>
</organism>
<keyword evidence="3" id="KW-1185">Reference proteome</keyword>
<feature type="transmembrane region" description="Helical" evidence="1">
    <location>
        <begin position="30"/>
        <end position="47"/>
    </location>
</feature>
<evidence type="ECO:0000313" key="2">
    <source>
        <dbReference type="EMBL" id="MFD2692165.1"/>
    </source>
</evidence>
<keyword evidence="1" id="KW-0812">Transmembrane</keyword>
<dbReference type="PANTHER" id="PTHR35335">
    <property type="entry name" value="UPF0716 PROTEIN FXSA"/>
    <property type="match status" value="1"/>
</dbReference>
<keyword evidence="1" id="KW-1133">Transmembrane helix</keyword>
<evidence type="ECO:0000313" key="3">
    <source>
        <dbReference type="Proteomes" id="UP001597399"/>
    </source>
</evidence>
<protein>
    <submittedName>
        <fullName evidence="2">FxsA family protein</fullName>
    </submittedName>
</protein>
<dbReference type="InterPro" id="IPR007313">
    <property type="entry name" value="FxsA"/>
</dbReference>
<accession>A0ABW5S0Z1</accession>
<dbReference type="Pfam" id="PF04186">
    <property type="entry name" value="FxsA"/>
    <property type="match status" value="1"/>
</dbReference>
<dbReference type="PANTHER" id="PTHR35335:SF1">
    <property type="entry name" value="UPF0716 PROTEIN FXSA"/>
    <property type="match status" value="1"/>
</dbReference>
<keyword evidence="1" id="KW-0472">Membrane</keyword>